<reference evidence="1" key="1">
    <citation type="journal article" date="2020" name="Stud. Mycol.">
        <title>101 Dothideomycetes genomes: a test case for predicting lifestyles and emergence of pathogens.</title>
        <authorList>
            <person name="Haridas S."/>
            <person name="Albert R."/>
            <person name="Binder M."/>
            <person name="Bloem J."/>
            <person name="Labutti K."/>
            <person name="Salamov A."/>
            <person name="Andreopoulos B."/>
            <person name="Baker S."/>
            <person name="Barry K."/>
            <person name="Bills G."/>
            <person name="Bluhm B."/>
            <person name="Cannon C."/>
            <person name="Castanera R."/>
            <person name="Culley D."/>
            <person name="Daum C."/>
            <person name="Ezra D."/>
            <person name="Gonzalez J."/>
            <person name="Henrissat B."/>
            <person name="Kuo A."/>
            <person name="Liang C."/>
            <person name="Lipzen A."/>
            <person name="Lutzoni F."/>
            <person name="Magnuson J."/>
            <person name="Mondo S."/>
            <person name="Nolan M."/>
            <person name="Ohm R."/>
            <person name="Pangilinan J."/>
            <person name="Park H.-J."/>
            <person name="Ramirez L."/>
            <person name="Alfaro M."/>
            <person name="Sun H."/>
            <person name="Tritt A."/>
            <person name="Yoshinaga Y."/>
            <person name="Zwiers L.-H."/>
            <person name="Turgeon B."/>
            <person name="Goodwin S."/>
            <person name="Spatafora J."/>
            <person name="Crous P."/>
            <person name="Grigoriev I."/>
        </authorList>
    </citation>
    <scope>NUCLEOTIDE SEQUENCE</scope>
    <source>
        <strain evidence="1">CBS 130266</strain>
    </source>
</reference>
<protein>
    <submittedName>
        <fullName evidence="1">Uncharacterized protein</fullName>
    </submittedName>
</protein>
<evidence type="ECO:0000313" key="1">
    <source>
        <dbReference type="EMBL" id="KAF2421507.1"/>
    </source>
</evidence>
<dbReference type="PANTHER" id="PTHR35394">
    <property type="entry name" value="DUF3176 DOMAIN-CONTAINING PROTEIN"/>
    <property type="match status" value="1"/>
</dbReference>
<keyword evidence="2" id="KW-1185">Reference proteome</keyword>
<comment type="caution">
    <text evidence="1">The sequence shown here is derived from an EMBL/GenBank/DDBJ whole genome shotgun (WGS) entry which is preliminary data.</text>
</comment>
<dbReference type="AlphaFoldDB" id="A0A9P4TTN7"/>
<organism evidence="1 2">
    <name type="scientific">Tothia fuscella</name>
    <dbReference type="NCBI Taxonomy" id="1048955"/>
    <lineage>
        <taxon>Eukaryota</taxon>
        <taxon>Fungi</taxon>
        <taxon>Dikarya</taxon>
        <taxon>Ascomycota</taxon>
        <taxon>Pezizomycotina</taxon>
        <taxon>Dothideomycetes</taxon>
        <taxon>Pleosporomycetidae</taxon>
        <taxon>Venturiales</taxon>
        <taxon>Cylindrosympodiaceae</taxon>
        <taxon>Tothia</taxon>
    </lineage>
</organism>
<dbReference type="OrthoDB" id="5376804at2759"/>
<accession>A0A9P4TTN7</accession>
<name>A0A9P4TTN7_9PEZI</name>
<dbReference type="PANTHER" id="PTHR35394:SF5">
    <property type="entry name" value="DUF3176 DOMAIN-CONTAINING PROTEIN"/>
    <property type="match status" value="1"/>
</dbReference>
<sequence>MATYSTSRRNESLAFQDRDLMFWSTMLLRNKDNGTHLSISATECILEYCVREFSSNVTNGTLFENSFPVTTAKRSPRSWVPGGQVSINWTIEDTWSSADDLNLARKPVGIRRTDLMVGNGYSISQIAVLGIENMLKSVLTTDGRSGSVPYDNDLSAPFATPIFFQPLFESDDLTATFENIAISMTNVLRADADTGLENNTISAAAGQLGFAVSVYKVKWPWIALPSTLVLHGCFFLWLGCWYSKEAGIPSWKSCPIALTSMATSIHGVVEPPLRASELHAVSDQLYERLLELGGRGFGVSSPAERTPNKDSARLSDATRQLLHDLV</sequence>
<evidence type="ECO:0000313" key="2">
    <source>
        <dbReference type="Proteomes" id="UP000800235"/>
    </source>
</evidence>
<dbReference type="Proteomes" id="UP000800235">
    <property type="component" value="Unassembled WGS sequence"/>
</dbReference>
<gene>
    <name evidence="1" type="ORF">EJ08DRAFT_727262</name>
</gene>
<dbReference type="EMBL" id="MU007098">
    <property type="protein sequence ID" value="KAF2421507.1"/>
    <property type="molecule type" value="Genomic_DNA"/>
</dbReference>
<proteinExistence type="predicted"/>